<organism evidence="2 3">
    <name type="scientific">Aspergillus awamori</name>
    <name type="common">Black koji mold</name>
    <dbReference type="NCBI Taxonomy" id="105351"/>
    <lineage>
        <taxon>Eukaryota</taxon>
        <taxon>Fungi</taxon>
        <taxon>Dikarya</taxon>
        <taxon>Ascomycota</taxon>
        <taxon>Pezizomycotina</taxon>
        <taxon>Eurotiomycetes</taxon>
        <taxon>Eurotiomycetidae</taxon>
        <taxon>Eurotiales</taxon>
        <taxon>Aspergillaceae</taxon>
        <taxon>Aspergillus</taxon>
    </lineage>
</organism>
<dbReference type="EMBL" id="BDHI01000028">
    <property type="protein sequence ID" value="GCB26205.1"/>
    <property type="molecule type" value="Genomic_DNA"/>
</dbReference>
<evidence type="ECO:0000259" key="1">
    <source>
        <dbReference type="Pfam" id="PF13391"/>
    </source>
</evidence>
<proteinExistence type="predicted"/>
<accession>A0A401L3W2</accession>
<gene>
    <name evidence="2" type="ORF">AAWM_09090</name>
</gene>
<feature type="domain" description="HNH nuclease" evidence="1">
    <location>
        <begin position="206"/>
        <end position="281"/>
    </location>
</feature>
<protein>
    <recommendedName>
        <fullName evidence="1">HNH nuclease domain-containing protein</fullName>
    </recommendedName>
</protein>
<dbReference type="Proteomes" id="UP000286921">
    <property type="component" value="Unassembled WGS sequence"/>
</dbReference>
<dbReference type="STRING" id="105351.A0A401L3W2"/>
<sequence>MDSSPAFSLTPQRNQKAHALLHLFIQDYGLGQRVHRGYRPANLIMEMFERVTSKDNFLEFFFSYVCESHKAAGETGEIDITVALSYFESFTGDQSIDPSKSMIIKGALESFAENIVDNFLLPLRASSNKTPQVTPAALSLSQTPTPLGTRQRVSVLRKDCLVRDHHRCVISRKFDLAEARKRNAEDGDNCKDDNGNLLSSSSRGEFQYLEVAHILPHSLTTLAQGESELSEAKRKVFRILDMFDPGLSHCLNGPNIDRPINALTLTLDYHRLFSGFQIYFEPTGRPHEYKIDSLEESTFLRDPFFPVTRTLSLSSNQTIDPPDPRLLRVHCAIAHIMKLSGAGDYIEKVLLDMQEVEVKADGSTNLGYMMGLRLNGWLKTLSDLHA</sequence>
<evidence type="ECO:0000313" key="2">
    <source>
        <dbReference type="EMBL" id="GCB26205.1"/>
    </source>
</evidence>
<reference evidence="2 3" key="1">
    <citation type="submission" date="2016-09" db="EMBL/GenBank/DDBJ databases">
        <title>Aspergillus awamori IFM 58123T.</title>
        <authorList>
            <person name="Kusuya Y."/>
            <person name="Shimizu M."/>
            <person name="Takahashi H."/>
            <person name="Yaguchi T."/>
        </authorList>
    </citation>
    <scope>NUCLEOTIDE SEQUENCE [LARGE SCALE GENOMIC DNA]</scope>
    <source>
        <strain evidence="2 3">IFM 58123</strain>
    </source>
</reference>
<dbReference type="InterPro" id="IPR003615">
    <property type="entry name" value="HNH_nuc"/>
</dbReference>
<name>A0A401L3W2_ASPAW</name>
<dbReference type="Pfam" id="PF13391">
    <property type="entry name" value="HNH_2"/>
    <property type="match status" value="1"/>
</dbReference>
<comment type="caution">
    <text evidence="2">The sequence shown here is derived from an EMBL/GenBank/DDBJ whole genome shotgun (WGS) entry which is preliminary data.</text>
</comment>
<evidence type="ECO:0000313" key="3">
    <source>
        <dbReference type="Proteomes" id="UP000286921"/>
    </source>
</evidence>
<keyword evidence="3" id="KW-1185">Reference proteome</keyword>
<dbReference type="AlphaFoldDB" id="A0A401L3W2"/>